<dbReference type="EMBL" id="VJXY01000022">
    <property type="protein sequence ID" value="MBD6617994.1"/>
    <property type="molecule type" value="Genomic_DNA"/>
</dbReference>
<proteinExistence type="predicted"/>
<name>A0AA40SZN5_9NOST</name>
<keyword evidence="2" id="KW-1185">Reference proteome</keyword>
<reference evidence="1" key="1">
    <citation type="submission" date="2019-07" db="EMBL/GenBank/DDBJ databases">
        <title>Toxilogical consequences of a new and cryptic species of cyanobacteria (Komarekiella delphini-convector) recovered from the epidermis of a bottlenose dolphin and 1500 ft. in the air.</title>
        <authorList>
            <person name="Brown A.O."/>
            <person name="Dvorak P."/>
            <person name="Villanueva C.D."/>
            <person name="Foss A.J."/>
            <person name="Garvey A.D."/>
            <person name="Gibson Q.A."/>
            <person name="Johansen J.R."/>
            <person name="Casamatta D.A."/>
        </authorList>
    </citation>
    <scope>NUCLEOTIDE SEQUENCE</scope>
    <source>
        <strain evidence="1">SJRDD-AB1</strain>
    </source>
</reference>
<gene>
    <name evidence="1" type="ORF">FNW02_19730</name>
</gene>
<evidence type="ECO:0000313" key="1">
    <source>
        <dbReference type="EMBL" id="MBD6617994.1"/>
    </source>
</evidence>
<accession>A0AA40SZN5</accession>
<dbReference type="AlphaFoldDB" id="A0AA40SZN5"/>
<evidence type="ECO:0000313" key="2">
    <source>
        <dbReference type="Proteomes" id="UP001165986"/>
    </source>
</evidence>
<protein>
    <submittedName>
        <fullName evidence="1">Uncharacterized protein</fullName>
    </submittedName>
</protein>
<comment type="caution">
    <text evidence="1">The sequence shown here is derived from an EMBL/GenBank/DDBJ whole genome shotgun (WGS) entry which is preliminary data.</text>
</comment>
<dbReference type="RefSeq" id="WP_225225777.1">
    <property type="nucleotide sequence ID" value="NZ_VJXY01000022.1"/>
</dbReference>
<dbReference type="Proteomes" id="UP001165986">
    <property type="component" value="Unassembled WGS sequence"/>
</dbReference>
<sequence>MLDVTNFKLHVFQESTQEGYDSKVIFTADAIVASLQFPALAIASRNFTVAIAFNFRICL</sequence>
<organism evidence="1 2">
    <name type="scientific">Komarekiella delphini-convector SJRDD-AB1</name>
    <dbReference type="NCBI Taxonomy" id="2593771"/>
    <lineage>
        <taxon>Bacteria</taxon>
        <taxon>Bacillati</taxon>
        <taxon>Cyanobacteriota</taxon>
        <taxon>Cyanophyceae</taxon>
        <taxon>Nostocales</taxon>
        <taxon>Nostocaceae</taxon>
        <taxon>Komarekiella</taxon>
        <taxon>Komarekiella delphini-convector</taxon>
    </lineage>
</organism>